<evidence type="ECO:0000313" key="2">
    <source>
        <dbReference type="Proteomes" id="UP001055072"/>
    </source>
</evidence>
<keyword evidence="2" id="KW-1185">Reference proteome</keyword>
<accession>A0ACB8U582</accession>
<dbReference type="Proteomes" id="UP001055072">
    <property type="component" value="Unassembled WGS sequence"/>
</dbReference>
<name>A0ACB8U582_9APHY</name>
<dbReference type="EMBL" id="MU274910">
    <property type="protein sequence ID" value="KAI0089408.1"/>
    <property type="molecule type" value="Genomic_DNA"/>
</dbReference>
<organism evidence="1 2">
    <name type="scientific">Irpex rosettiformis</name>
    <dbReference type="NCBI Taxonomy" id="378272"/>
    <lineage>
        <taxon>Eukaryota</taxon>
        <taxon>Fungi</taxon>
        <taxon>Dikarya</taxon>
        <taxon>Basidiomycota</taxon>
        <taxon>Agaricomycotina</taxon>
        <taxon>Agaricomycetes</taxon>
        <taxon>Polyporales</taxon>
        <taxon>Irpicaceae</taxon>
        <taxon>Irpex</taxon>
    </lineage>
</organism>
<evidence type="ECO:0000313" key="1">
    <source>
        <dbReference type="EMBL" id="KAI0089408.1"/>
    </source>
</evidence>
<sequence>MSVYHVQPDGVESWKEKFIRRFKEEPLVPIGTALTCFALIMASRKVGKKGESASLNRWFRARIVFQGATIAAIVAGSYAVKKQREGSPVESLSAEEQKMKEREEFEVRLRKAEETHAQEQAFRGGKPKEKEKGIFAKLGLGRGPAGSVMEEESLPPPVTSVSAVPAPPTPAETPTAEPTQESGKSWLSWGGKNST</sequence>
<gene>
    <name evidence="1" type="ORF">BDY19DRAFT_993016</name>
</gene>
<protein>
    <submittedName>
        <fullName evidence="1">Hypoxia induced protein conserved region-domain-containing protein</fullName>
    </submittedName>
</protein>
<proteinExistence type="predicted"/>
<comment type="caution">
    <text evidence="1">The sequence shown here is derived from an EMBL/GenBank/DDBJ whole genome shotgun (WGS) entry which is preliminary data.</text>
</comment>
<reference evidence="1" key="1">
    <citation type="journal article" date="2021" name="Environ. Microbiol.">
        <title>Gene family expansions and transcriptome signatures uncover fungal adaptations to wood decay.</title>
        <authorList>
            <person name="Hage H."/>
            <person name="Miyauchi S."/>
            <person name="Viragh M."/>
            <person name="Drula E."/>
            <person name="Min B."/>
            <person name="Chaduli D."/>
            <person name="Navarro D."/>
            <person name="Favel A."/>
            <person name="Norest M."/>
            <person name="Lesage-Meessen L."/>
            <person name="Balint B."/>
            <person name="Merenyi Z."/>
            <person name="de Eugenio L."/>
            <person name="Morin E."/>
            <person name="Martinez A.T."/>
            <person name="Baldrian P."/>
            <person name="Stursova M."/>
            <person name="Martinez M.J."/>
            <person name="Novotny C."/>
            <person name="Magnuson J.K."/>
            <person name="Spatafora J.W."/>
            <person name="Maurice S."/>
            <person name="Pangilinan J."/>
            <person name="Andreopoulos W."/>
            <person name="LaButti K."/>
            <person name="Hundley H."/>
            <person name="Na H."/>
            <person name="Kuo A."/>
            <person name="Barry K."/>
            <person name="Lipzen A."/>
            <person name="Henrissat B."/>
            <person name="Riley R."/>
            <person name="Ahrendt S."/>
            <person name="Nagy L.G."/>
            <person name="Grigoriev I.V."/>
            <person name="Martin F."/>
            <person name="Rosso M.N."/>
        </authorList>
    </citation>
    <scope>NUCLEOTIDE SEQUENCE</scope>
    <source>
        <strain evidence="1">CBS 384.51</strain>
    </source>
</reference>